<dbReference type="InterPro" id="IPR006530">
    <property type="entry name" value="YD"/>
</dbReference>
<dbReference type="Proteomes" id="UP000008385">
    <property type="component" value="Chromosome"/>
</dbReference>
<evidence type="ECO:0000256" key="1">
    <source>
        <dbReference type="ARBA" id="ARBA00022737"/>
    </source>
</evidence>
<accession>F5Y2J3</accession>
<evidence type="ECO:0000256" key="3">
    <source>
        <dbReference type="SAM" id="Phobius"/>
    </source>
</evidence>
<dbReference type="EMBL" id="CP000245">
    <property type="protein sequence ID" value="AEG92356.1"/>
    <property type="molecule type" value="Genomic_DNA"/>
</dbReference>
<evidence type="ECO:0000313" key="5">
    <source>
        <dbReference type="EMBL" id="AEG92356.1"/>
    </source>
</evidence>
<dbReference type="InterPro" id="IPR050708">
    <property type="entry name" value="T6SS_VgrG/RHS"/>
</dbReference>
<organism evidence="5 6">
    <name type="scientific">Ramlibacter tataouinensis (strain ATCC BAA-407 / DSM 14655 / LMG 21543 / TTB310)</name>
    <dbReference type="NCBI Taxonomy" id="365046"/>
    <lineage>
        <taxon>Bacteria</taxon>
        <taxon>Pseudomonadati</taxon>
        <taxon>Pseudomonadota</taxon>
        <taxon>Betaproteobacteria</taxon>
        <taxon>Burkholderiales</taxon>
        <taxon>Comamonadaceae</taxon>
        <taxon>Ramlibacter</taxon>
    </lineage>
</organism>
<dbReference type="InterPro" id="IPR031325">
    <property type="entry name" value="RHS_repeat"/>
</dbReference>
<dbReference type="PANTHER" id="PTHR32305">
    <property type="match status" value="1"/>
</dbReference>
<reference evidence="5 6" key="2">
    <citation type="journal article" date="2011" name="PLoS ONE">
        <title>The Cyst-Dividing Bacterium Ramlibacter tataouinensis TTB310 Genome Reveals a Well-Stocked Toolbox for Adaptation to a Desert Environment.</title>
        <authorList>
            <person name="De Luca G."/>
            <person name="Barakat M."/>
            <person name="Ortet P."/>
            <person name="Fochesato S."/>
            <person name="Jourlin-Castelli C."/>
            <person name="Ansaldi M."/>
            <person name="Py B."/>
            <person name="Fichant G."/>
            <person name="Coutinho P.M."/>
            <person name="Voulhoux R."/>
            <person name="Bastien O."/>
            <person name="Marechal E."/>
            <person name="Henrissat B."/>
            <person name="Quentin Y."/>
            <person name="Noirot P."/>
            <person name="Filloux A."/>
            <person name="Mejean V."/>
            <person name="Dubow M.S."/>
            <person name="Barras F."/>
            <person name="Barbe V."/>
            <person name="Weissenbach J."/>
            <person name="Mihalcescu I."/>
            <person name="Vermeglio A."/>
            <person name="Achouak W."/>
            <person name="Heulin T."/>
        </authorList>
    </citation>
    <scope>NUCLEOTIDE SEQUENCE [LARGE SCALE GENOMIC DNA]</scope>
    <source>
        <strain evidence="6">ATCC BAA-407 / DSM 14655 / LMG 21543 / TTB310</strain>
    </source>
</reference>
<keyword evidence="1" id="KW-0677">Repeat</keyword>
<protein>
    <submittedName>
        <fullName evidence="5">Rhs protein-like protein</fullName>
    </submittedName>
</protein>
<name>F5Y2J3_RAMTT</name>
<keyword evidence="3" id="KW-0472">Membrane</keyword>
<dbReference type="STRING" id="365046.Rta_12680"/>
<sequence>MRDQSRIREGGEHCQRCDTDAALAAVFFRNIAGRISVEARERLCIDSGHRRCAFHFALLVVFCTLLMLGTAAQAAVPGVPGYYSTNAPYIPLGPTNTYVSPMALCEASKAGFEKANTPEWKWRIDQCIVGGRGYVISGSYKGGPYNSTYYYEVRQIEDRYCPPNANRLNGQCVCDASYAEHESACVVKVDVSRLGPPPPSCSNPGRGNPIFPMLGTKREELETGITAGALALKLAYDTTPATPIPVGSSRPAEPKPAVLGRLWSSSMHRKVLIQAIGRGALVARGDGRTMSFSGDATGVFTPKADTGDRLLSINGGYRYVDSAARALESYDGSGNLMAIHWADGRELTLAYSTSSTPAATAPGPGYLIAAQDGHGRAIGFSYSASGLLTAILDARGQSLNVSYDSAGNLSGIRWADGKSRVFHYENATHPWALTGITDERGVRYATFGYDSAGRAISTEHAGGVNRFATSYTSPPQVVVSEVYDSAAQVLYRYHDWQGPQGTSMTGPRGESVAMSSVTIHGKNYLTSQSQPAGSGCAASSSAMSYDVNGNLASWDDFSGSRNCYVSDLARNLQIVKVEGLTSAAACSSVTGTGASLPAGSRKSSTEWHPDWQLPVRLAEPGKLTTYVYNGQADPTAGNAVASCAPAAALLPDGKPIAVLCKQVEQATTDADGSQGLAAPLRSGVASQENKWTYNARGQVLTHDGPRTDVSDVTSYAYYADTTSEHTKGDLQSVTNAAGHVTSYTIYDAEGRLKRSIAPNGIVTDVTYTPRGWVSSVTTAAGSATPRTTTYTHEADGQPSSVILPDGTTMSYSYDGARRLTGITDGAGNAVTYTLDSAGNRIGEQYKNPTGSLARGITRIYDFLGRLMTTSGGAR</sequence>
<dbReference type="Pfam" id="PF25023">
    <property type="entry name" value="TEN_YD-shell"/>
    <property type="match status" value="1"/>
</dbReference>
<dbReference type="InterPro" id="IPR056823">
    <property type="entry name" value="TEN-like_YD-shell"/>
</dbReference>
<dbReference type="Gene3D" id="2.180.10.10">
    <property type="entry name" value="RHS repeat-associated core"/>
    <property type="match status" value="1"/>
</dbReference>
<dbReference type="AlphaFoldDB" id="F5Y2J3"/>
<dbReference type="NCBIfam" id="TIGR01643">
    <property type="entry name" value="YD_repeat_2x"/>
    <property type="match status" value="3"/>
</dbReference>
<feature type="domain" description="Teneurin-like YD-shell" evidence="4">
    <location>
        <begin position="365"/>
        <end position="479"/>
    </location>
</feature>
<feature type="region of interest" description="Disordered" evidence="2">
    <location>
        <begin position="784"/>
        <end position="803"/>
    </location>
</feature>
<keyword evidence="3" id="KW-0812">Transmembrane</keyword>
<dbReference type="eggNOG" id="COG3209">
    <property type="taxonomic scope" value="Bacteria"/>
</dbReference>
<dbReference type="Pfam" id="PF05593">
    <property type="entry name" value="RHS_repeat"/>
    <property type="match status" value="2"/>
</dbReference>
<dbReference type="RefSeq" id="WP_013900589.1">
    <property type="nucleotide sequence ID" value="NC_015677.1"/>
</dbReference>
<keyword evidence="3" id="KW-1133">Transmembrane helix</keyword>
<dbReference type="PANTHER" id="PTHR32305:SF15">
    <property type="entry name" value="PROTEIN RHSA-RELATED"/>
    <property type="match status" value="1"/>
</dbReference>
<dbReference type="HOGENOM" id="CLU_015275_0_0_4"/>
<proteinExistence type="predicted"/>
<dbReference type="PATRIC" id="fig|365046.3.peg.1295"/>
<evidence type="ECO:0000256" key="2">
    <source>
        <dbReference type="SAM" id="MobiDB-lite"/>
    </source>
</evidence>
<reference evidence="6" key="1">
    <citation type="submission" date="2006-01" db="EMBL/GenBank/DDBJ databases">
        <title>Genome of the cyst-dividing bacterium Ramlibacter tataouinensis.</title>
        <authorList>
            <person name="Barakat M."/>
            <person name="Ortet P."/>
            <person name="De Luca G."/>
            <person name="Jourlin-Castelli C."/>
            <person name="Ansaldi M."/>
            <person name="Py B."/>
            <person name="Fichant G."/>
            <person name="Coutinho P."/>
            <person name="Voulhoux R."/>
            <person name="Bastien O."/>
            <person name="Roy S."/>
            <person name="Marechal E."/>
            <person name="Henrissat B."/>
            <person name="Quentin Y."/>
            <person name="Noirot P."/>
            <person name="Filloux A."/>
            <person name="Mejean V."/>
            <person name="DuBow M."/>
            <person name="Barras F."/>
            <person name="Heulin T."/>
        </authorList>
    </citation>
    <scope>NUCLEOTIDE SEQUENCE [LARGE SCALE GENOMIC DNA]</scope>
    <source>
        <strain evidence="6">ATCC BAA-407 / DSM 14655 / LMG 21543 / TTB310</strain>
    </source>
</reference>
<evidence type="ECO:0000259" key="4">
    <source>
        <dbReference type="Pfam" id="PF25023"/>
    </source>
</evidence>
<dbReference type="KEGG" id="rta:Rta_12680"/>
<feature type="transmembrane region" description="Helical" evidence="3">
    <location>
        <begin position="52"/>
        <end position="76"/>
    </location>
</feature>
<dbReference type="OrthoDB" id="8552614at2"/>
<evidence type="ECO:0000313" key="6">
    <source>
        <dbReference type="Proteomes" id="UP000008385"/>
    </source>
</evidence>
<gene>
    <name evidence="5" type="ordered locus">Rta_12680</name>
</gene>
<keyword evidence="6" id="KW-1185">Reference proteome</keyword>